<keyword evidence="4" id="KW-0479">Metal-binding</keyword>
<proteinExistence type="inferred from homology"/>
<keyword evidence="3" id="KW-0645">Protease</keyword>
<dbReference type="PANTHER" id="PTHR11733:SF167">
    <property type="entry name" value="FI17812P1-RELATED"/>
    <property type="match status" value="1"/>
</dbReference>
<organism evidence="10 11">
    <name type="scientific">Lottia gigantea</name>
    <name type="common">Giant owl limpet</name>
    <dbReference type="NCBI Taxonomy" id="225164"/>
    <lineage>
        <taxon>Eukaryota</taxon>
        <taxon>Metazoa</taxon>
        <taxon>Spiralia</taxon>
        <taxon>Lophotrochozoa</taxon>
        <taxon>Mollusca</taxon>
        <taxon>Gastropoda</taxon>
        <taxon>Patellogastropoda</taxon>
        <taxon>Lottioidea</taxon>
        <taxon>Lottiidae</taxon>
        <taxon>Lottia</taxon>
    </lineage>
</organism>
<keyword evidence="7" id="KW-0482">Metalloprotease</keyword>
<keyword evidence="5" id="KW-0378">Hydrolase</keyword>
<dbReference type="InterPro" id="IPR018497">
    <property type="entry name" value="Peptidase_M13_C"/>
</dbReference>
<dbReference type="AlphaFoldDB" id="V4AFL9"/>
<protein>
    <recommendedName>
        <fullName evidence="12">Endothelin-converting enzyme 1</fullName>
    </recommendedName>
</protein>
<keyword evidence="11" id="KW-1185">Reference proteome</keyword>
<sequence length="724" mass="82997">MAQWSKRSKRLLFIIAVFGLTAVGLSAWVAVKYTKDEEPAPPELPEKSRVELQKVDFQTTIKPDGSTTAKPIPEVCLTEACSRASAALLNAMDATVDPCDDFYQYACGNWNQDHIIPPDRVQLERPDVIKDDIKTKLKLLLENNDVFHSKAIRNTKVFYHSCMNESSIEANSLQELEGLMDHLGGWPLLDPYWNDTNYYVERRFVRYVQVGSNYIFKTIVQPDDNDTDHYILSVDQAELFMGSRDYYLNGRDDIHVKAYEEFAVKVAKKFGAIDPEAAISDVIDFEIQVANLTVPDSERRDANKLYNKVKISSIMDVTTGWCWICYLCDLPDDIADVLITPGRHVLIRQPEYNNSVIALMKNTSVEILTNYMMTRFVLEAIPFLSEEYRLLGQDYYRIMSGKQHEGERWKTCLSYTNALFPISVGRMFVDHYFDEEAKKNAENLIQNIKDSFSEILLDSSWIDEATKKRALEKEDISEHHFLRNVINKTKYDVKDNFKKIERWNHVDKKKWSDGAAQVNARYDPRENAIKILAGILQPPYYEKDYPRSLIYGGIGLIIGHEITHGFDDIGRQYDKDGNLRSWWTNSSSDNFNDLAQCIIDQYSNFTIGNDHIRGENTQGENIADNGGLNVAFGAYKELIKTNPEDFKHLPGLNLTHYQLFFLNVAQGFCGVQRPEALQDQILSDTHSPGKFRVMGTLSNSKDFSSAYQCTPGSRMNPEQKCRVW</sequence>
<dbReference type="PANTHER" id="PTHR11733">
    <property type="entry name" value="ZINC METALLOPROTEASE FAMILY M13 NEPRILYSIN-RELATED"/>
    <property type="match status" value="1"/>
</dbReference>
<evidence type="ECO:0000313" key="10">
    <source>
        <dbReference type="EMBL" id="ESO95682.1"/>
    </source>
</evidence>
<dbReference type="InterPro" id="IPR000718">
    <property type="entry name" value="Peptidase_M13"/>
</dbReference>
<evidence type="ECO:0000256" key="5">
    <source>
        <dbReference type="ARBA" id="ARBA00022801"/>
    </source>
</evidence>
<dbReference type="Proteomes" id="UP000030746">
    <property type="component" value="Unassembled WGS sequence"/>
</dbReference>
<evidence type="ECO:0000313" key="11">
    <source>
        <dbReference type="Proteomes" id="UP000030746"/>
    </source>
</evidence>
<feature type="domain" description="Peptidase M13 N-terminal" evidence="9">
    <location>
        <begin position="98"/>
        <end position="474"/>
    </location>
</feature>
<gene>
    <name evidence="10" type="ORF">LOTGIDRAFT_231908</name>
</gene>
<accession>V4AFL9</accession>
<evidence type="ECO:0000256" key="6">
    <source>
        <dbReference type="ARBA" id="ARBA00022833"/>
    </source>
</evidence>
<evidence type="ECO:0008006" key="12">
    <source>
        <dbReference type="Google" id="ProtNLM"/>
    </source>
</evidence>
<dbReference type="PRINTS" id="PR00786">
    <property type="entry name" value="NEPRILYSIN"/>
</dbReference>
<dbReference type="EMBL" id="KB201611">
    <property type="protein sequence ID" value="ESO95682.1"/>
    <property type="molecule type" value="Genomic_DNA"/>
</dbReference>
<comment type="similarity">
    <text evidence="2">Belongs to the peptidase M13 family.</text>
</comment>
<evidence type="ECO:0000256" key="3">
    <source>
        <dbReference type="ARBA" id="ARBA00022670"/>
    </source>
</evidence>
<evidence type="ECO:0000256" key="2">
    <source>
        <dbReference type="ARBA" id="ARBA00007357"/>
    </source>
</evidence>
<dbReference type="InterPro" id="IPR008753">
    <property type="entry name" value="Peptidase_M13_N"/>
</dbReference>
<name>V4AFL9_LOTGI</name>
<dbReference type="GO" id="GO:0046872">
    <property type="term" value="F:metal ion binding"/>
    <property type="evidence" value="ECO:0007669"/>
    <property type="project" value="UniProtKB-KW"/>
</dbReference>
<dbReference type="CDD" id="cd08662">
    <property type="entry name" value="M13"/>
    <property type="match status" value="1"/>
</dbReference>
<dbReference type="InterPro" id="IPR024079">
    <property type="entry name" value="MetalloPept_cat_dom_sf"/>
</dbReference>
<evidence type="ECO:0000259" key="8">
    <source>
        <dbReference type="Pfam" id="PF01431"/>
    </source>
</evidence>
<dbReference type="Gene3D" id="1.10.1380.10">
    <property type="entry name" value="Neutral endopeptidase , domain2"/>
    <property type="match status" value="1"/>
</dbReference>
<dbReference type="PROSITE" id="PS51885">
    <property type="entry name" value="NEPRILYSIN"/>
    <property type="match status" value="1"/>
</dbReference>
<reference evidence="10 11" key="1">
    <citation type="journal article" date="2013" name="Nature">
        <title>Insights into bilaterian evolution from three spiralian genomes.</title>
        <authorList>
            <person name="Simakov O."/>
            <person name="Marletaz F."/>
            <person name="Cho S.J."/>
            <person name="Edsinger-Gonzales E."/>
            <person name="Havlak P."/>
            <person name="Hellsten U."/>
            <person name="Kuo D.H."/>
            <person name="Larsson T."/>
            <person name="Lv J."/>
            <person name="Arendt D."/>
            <person name="Savage R."/>
            <person name="Osoegawa K."/>
            <person name="de Jong P."/>
            <person name="Grimwood J."/>
            <person name="Chapman J.A."/>
            <person name="Shapiro H."/>
            <person name="Aerts A."/>
            <person name="Otillar R.P."/>
            <person name="Terry A.Y."/>
            <person name="Boore J.L."/>
            <person name="Grigoriev I.V."/>
            <person name="Lindberg D.R."/>
            <person name="Seaver E.C."/>
            <person name="Weisblat D.A."/>
            <person name="Putnam N.H."/>
            <person name="Rokhsar D.S."/>
        </authorList>
    </citation>
    <scope>NUCLEOTIDE SEQUENCE [LARGE SCALE GENOMIC DNA]</scope>
</reference>
<keyword evidence="6" id="KW-0862">Zinc</keyword>
<dbReference type="RefSeq" id="XP_009053535.1">
    <property type="nucleotide sequence ID" value="XM_009055287.1"/>
</dbReference>
<dbReference type="GO" id="GO:0016485">
    <property type="term" value="P:protein processing"/>
    <property type="evidence" value="ECO:0007669"/>
    <property type="project" value="TreeGrafter"/>
</dbReference>
<dbReference type="OMA" id="WINSHAI"/>
<dbReference type="KEGG" id="lgi:LOTGIDRAFT_231908"/>
<dbReference type="Pfam" id="PF05649">
    <property type="entry name" value="Peptidase_M13_N"/>
    <property type="match status" value="1"/>
</dbReference>
<evidence type="ECO:0000259" key="9">
    <source>
        <dbReference type="Pfam" id="PF05649"/>
    </source>
</evidence>
<dbReference type="Pfam" id="PF01431">
    <property type="entry name" value="Peptidase_M13"/>
    <property type="match status" value="1"/>
</dbReference>
<dbReference type="Gene3D" id="3.40.390.10">
    <property type="entry name" value="Collagenase (Catalytic Domain)"/>
    <property type="match status" value="1"/>
</dbReference>
<comment type="cofactor">
    <cofactor evidence="1">
        <name>Zn(2+)</name>
        <dbReference type="ChEBI" id="CHEBI:29105"/>
    </cofactor>
</comment>
<dbReference type="GO" id="GO:0005886">
    <property type="term" value="C:plasma membrane"/>
    <property type="evidence" value="ECO:0007669"/>
    <property type="project" value="TreeGrafter"/>
</dbReference>
<feature type="domain" description="Peptidase M13 C-terminal" evidence="8">
    <location>
        <begin position="519"/>
        <end position="723"/>
    </location>
</feature>
<dbReference type="GO" id="GO:0004222">
    <property type="term" value="F:metalloendopeptidase activity"/>
    <property type="evidence" value="ECO:0007669"/>
    <property type="project" value="InterPro"/>
</dbReference>
<evidence type="ECO:0000256" key="1">
    <source>
        <dbReference type="ARBA" id="ARBA00001947"/>
    </source>
</evidence>
<dbReference type="HOGENOM" id="CLU_006187_4_3_1"/>
<evidence type="ECO:0000256" key="4">
    <source>
        <dbReference type="ARBA" id="ARBA00022723"/>
    </source>
</evidence>
<dbReference type="CTD" id="20248755"/>
<dbReference type="OrthoDB" id="6475849at2759"/>
<dbReference type="InterPro" id="IPR042089">
    <property type="entry name" value="Peptidase_M13_dom_2"/>
</dbReference>
<dbReference type="SUPFAM" id="SSF55486">
    <property type="entry name" value="Metalloproteases ('zincins'), catalytic domain"/>
    <property type="match status" value="1"/>
</dbReference>
<dbReference type="GeneID" id="20248755"/>
<evidence type="ECO:0000256" key="7">
    <source>
        <dbReference type="ARBA" id="ARBA00023049"/>
    </source>
</evidence>